<dbReference type="InterPro" id="IPR011009">
    <property type="entry name" value="Kinase-like_dom_sf"/>
</dbReference>
<feature type="transmembrane region" description="Helical" evidence="8">
    <location>
        <begin position="362"/>
        <end position="388"/>
    </location>
</feature>
<reference evidence="10 11" key="1">
    <citation type="journal article" date="2018" name="BMC Genomics">
        <title>Genomic comparison of Trypanosoma conorhini and Trypanosoma rangeli to Trypanosoma cruzi strains of high and low virulence.</title>
        <authorList>
            <person name="Bradwell K.R."/>
            <person name="Koparde V.N."/>
            <person name="Matveyev A.V."/>
            <person name="Serrano M.G."/>
            <person name="Alves J.M."/>
            <person name="Parikh H."/>
            <person name="Huang B."/>
            <person name="Lee V."/>
            <person name="Espinosa-Alvarez O."/>
            <person name="Ortiz P.A."/>
            <person name="Costa-Martins A.G."/>
            <person name="Teixeira M.M."/>
            <person name="Buck G.A."/>
        </authorList>
    </citation>
    <scope>NUCLEOTIDE SEQUENCE [LARGE SCALE GENOMIC DNA]</scope>
    <source>
        <strain evidence="10 11">025E</strain>
    </source>
</reference>
<keyword evidence="8" id="KW-1133">Transmembrane helix</keyword>
<dbReference type="GeneID" id="40318690"/>
<proteinExistence type="predicted"/>
<feature type="binding site" evidence="6">
    <location>
        <position position="1127"/>
    </location>
    <ligand>
        <name>ATP</name>
        <dbReference type="ChEBI" id="CHEBI:30616"/>
    </ligand>
</feature>
<dbReference type="EMBL" id="MKKU01000271">
    <property type="protein sequence ID" value="RNF17150.1"/>
    <property type="molecule type" value="Genomic_DNA"/>
</dbReference>
<keyword evidence="8" id="KW-0472">Membrane</keyword>
<evidence type="ECO:0000256" key="4">
    <source>
        <dbReference type="ARBA" id="ARBA00022777"/>
    </source>
</evidence>
<protein>
    <recommendedName>
        <fullName evidence="9">Protein kinase domain-containing protein</fullName>
    </recommendedName>
</protein>
<dbReference type="GO" id="GO:0005524">
    <property type="term" value="F:ATP binding"/>
    <property type="evidence" value="ECO:0007669"/>
    <property type="project" value="UniProtKB-UniRule"/>
</dbReference>
<evidence type="ECO:0000256" key="7">
    <source>
        <dbReference type="SAM" id="MobiDB-lite"/>
    </source>
</evidence>
<evidence type="ECO:0000256" key="6">
    <source>
        <dbReference type="PROSITE-ProRule" id="PRU10141"/>
    </source>
</evidence>
<evidence type="ECO:0000256" key="3">
    <source>
        <dbReference type="ARBA" id="ARBA00022741"/>
    </source>
</evidence>
<evidence type="ECO:0000313" key="11">
    <source>
        <dbReference type="Proteomes" id="UP000284403"/>
    </source>
</evidence>
<dbReference type="PROSITE" id="PS00109">
    <property type="entry name" value="PROTEIN_KINASE_TYR"/>
    <property type="match status" value="1"/>
</dbReference>
<evidence type="ECO:0000256" key="1">
    <source>
        <dbReference type="ARBA" id="ARBA00004167"/>
    </source>
</evidence>
<gene>
    <name evidence="10" type="ORF">Tco025E_05079</name>
</gene>
<dbReference type="PROSITE" id="PS50011">
    <property type="entry name" value="PROTEIN_KINASE_DOM"/>
    <property type="match status" value="1"/>
</dbReference>
<evidence type="ECO:0000256" key="8">
    <source>
        <dbReference type="SAM" id="Phobius"/>
    </source>
</evidence>
<name>A0A3S5IT95_9TRYP</name>
<comment type="caution">
    <text evidence="10">The sequence shown here is derived from an EMBL/GenBank/DDBJ whole genome shotgun (WGS) entry which is preliminary data.</text>
</comment>
<evidence type="ECO:0000259" key="9">
    <source>
        <dbReference type="PROSITE" id="PS50011"/>
    </source>
</evidence>
<keyword evidence="2 10" id="KW-0808">Transferase</keyword>
<keyword evidence="11" id="KW-1185">Reference proteome</keyword>
<dbReference type="GO" id="GO:0016020">
    <property type="term" value="C:membrane"/>
    <property type="evidence" value="ECO:0007669"/>
    <property type="project" value="UniProtKB-SubCell"/>
</dbReference>
<feature type="transmembrane region" description="Helical" evidence="8">
    <location>
        <begin position="295"/>
        <end position="319"/>
    </location>
</feature>
<comment type="subcellular location">
    <subcellularLocation>
        <location evidence="1">Membrane</location>
        <topology evidence="1">Single-pass membrane protein</topology>
    </subcellularLocation>
</comment>
<organism evidence="10 11">
    <name type="scientific">Trypanosoma conorhini</name>
    <dbReference type="NCBI Taxonomy" id="83891"/>
    <lineage>
        <taxon>Eukaryota</taxon>
        <taxon>Discoba</taxon>
        <taxon>Euglenozoa</taxon>
        <taxon>Kinetoplastea</taxon>
        <taxon>Metakinetoplastina</taxon>
        <taxon>Trypanosomatida</taxon>
        <taxon>Trypanosomatidae</taxon>
        <taxon>Trypanosoma</taxon>
    </lineage>
</organism>
<evidence type="ECO:0000256" key="5">
    <source>
        <dbReference type="ARBA" id="ARBA00022840"/>
    </source>
</evidence>
<dbReference type="SUPFAM" id="SSF56112">
    <property type="entry name" value="Protein kinase-like (PK-like)"/>
    <property type="match status" value="1"/>
</dbReference>
<dbReference type="Gene3D" id="1.10.510.10">
    <property type="entry name" value="Transferase(Phosphotransferase) domain 1"/>
    <property type="match status" value="1"/>
</dbReference>
<dbReference type="PANTHER" id="PTHR48016:SF56">
    <property type="entry name" value="MAPKK KINASE"/>
    <property type="match status" value="1"/>
</dbReference>
<sequence length="1392" mass="152743">MARRGGEEGSSCGASPVSVRESPMHLYPKGKPRVELGLEEGGFEPNRRSCTVNFRLGSWNSNSRAVAGNEGGHPFSDLSLSSLKVSPPPRHATATHERIAEEATVESAFCWEQATVAPADSHQANRDIYSSPQPKDVLESFSQGIAARDAVEQSSSTLLTDDQGLPHGEYAFLRSSTHRGHSVPVSLDRFGKTPYFSRARSVHAAGTISASRFSPTAPGHVEVEGASGICTMGPSPATSSLAHALFPRLTPGENPVGSPNMGDGVDATVPKFTLGHYILSRSKPAVRGRPLSRPLYPVFIVLVLLPFLLIALLFGLHYWANTELISKLHTQIRSSSRAGSQCDNAFFGEQSRRISSMSRDGFILMLGILLAFVILVVGGAFFIWVLLWRSVFSTYFQTLAFIRGAALRLSKIEALGPEELARAPRPILPFLFCCRATGRKRKRTVSEGIVEEAVKLGRILTDLKRYVPSTGRGDIVTAALCGLNPEGSTTVNILELQSDRASGGPSVREESPVSAGNLNPLRLDAQTSSAASVRRDTLGFGGEPRRRYGSETPWEDKHVTGDAESNANLSASCHRCICSTRSASLNLNVSMSTNLAFLPGSSRHSLFWCSNRERSSSEAAGARMAELNDQSPSVRQVTFMVCRLFLPRLEFDSDDSVKIDCVRQVEGMSRRFLRTVLRVTKEERGLPFDIRLDSVILLFYTPSGPNSVNLIQPRNCALRLVSELSRPELDRGATSSTQMQWGIAMHTGSLMVGVSNTTSRRFSFVYGEELQLAYRVAELCRILNCPLIMLQACYELFRVCITAVPVDVIYNETFRGKGPIYLYEPKAPEEEEDLDAKREYYEPFTEAFGLLCGRQFADAARKLEGIVDLDHNVKRLHRLCSYFHQLQNEGKLDAILSPNTTYLREGPHWGLLQEKVQKFLKESCLQEEQQRVCRCGSTPDNREENVENAVNSCQAFRCVGNGREMGDSESVGSCGTHSGSTSLHPGAAAEDEIALLPNDPVPPLSPLFGVTTPPFNAFHDGDDQSSYTAQPASKLEHGEGHEIGVRYSSGAEVLPGMYSAAELDSEFAPHHCSGADDIASYTWGHNDDSNKAKKGKHVFYVYEPLGRGSFGVVYRGLHPNGYIVAVKAYPVTEQDANNVRTQIARSEIKMLSSCRHKNIVRYITSFYQAEHFYTITEFVSGGSLTALVNTFQRLPHNAIRRYTGDILRGLQYLHGRRLVHRDISPNNVLVDIDGVCKLSDFGGVVEYALHPTDRGAEHTPKIAAGVCAQTGVILTSEEVASVTGTVILKNCFGTPVCMSPEACSGVVDPKNDIWALGITLCFCFSGRFPWPEEEMCDVATFIDKVRSGVLIPQVPYHTMDSQAADFIGLCLRRDVASRPSAHKLLFHLFVVS</sequence>
<dbReference type="InterPro" id="IPR000719">
    <property type="entry name" value="Prot_kinase_dom"/>
</dbReference>
<dbReference type="InterPro" id="IPR050538">
    <property type="entry name" value="MAP_kinase_kinase_kinase"/>
</dbReference>
<feature type="compositionally biased region" description="Basic and acidic residues" evidence="7">
    <location>
        <begin position="533"/>
        <end position="560"/>
    </location>
</feature>
<dbReference type="Gene3D" id="3.30.70.1230">
    <property type="entry name" value="Nucleotide cyclase"/>
    <property type="match status" value="1"/>
</dbReference>
<keyword evidence="5 6" id="KW-0067">ATP-binding</keyword>
<dbReference type="InterPro" id="IPR008266">
    <property type="entry name" value="Tyr_kinase_AS"/>
</dbReference>
<dbReference type="Proteomes" id="UP000284403">
    <property type="component" value="Unassembled WGS sequence"/>
</dbReference>
<dbReference type="SUPFAM" id="SSF55073">
    <property type="entry name" value="Nucleotide cyclase"/>
    <property type="match status" value="1"/>
</dbReference>
<keyword evidence="8" id="KW-0812">Transmembrane</keyword>
<feature type="region of interest" description="Disordered" evidence="7">
    <location>
        <begin position="1"/>
        <end position="30"/>
    </location>
</feature>
<dbReference type="RefSeq" id="XP_029228055.1">
    <property type="nucleotide sequence ID" value="XM_029371982.1"/>
</dbReference>
<dbReference type="PANTHER" id="PTHR48016">
    <property type="entry name" value="MAP KINASE KINASE KINASE SSK2-RELATED-RELATED"/>
    <property type="match status" value="1"/>
</dbReference>
<feature type="domain" description="Protein kinase" evidence="9">
    <location>
        <begin position="1099"/>
        <end position="1390"/>
    </location>
</feature>
<keyword evidence="4" id="KW-0418">Kinase</keyword>
<evidence type="ECO:0000313" key="10">
    <source>
        <dbReference type="EMBL" id="RNF17150.1"/>
    </source>
</evidence>
<feature type="region of interest" description="Disordered" evidence="7">
    <location>
        <begin position="532"/>
        <end position="560"/>
    </location>
</feature>
<dbReference type="Pfam" id="PF00069">
    <property type="entry name" value="Pkinase"/>
    <property type="match status" value="1"/>
</dbReference>
<evidence type="ECO:0000256" key="2">
    <source>
        <dbReference type="ARBA" id="ARBA00022679"/>
    </source>
</evidence>
<dbReference type="GO" id="GO:0004672">
    <property type="term" value="F:protein kinase activity"/>
    <property type="evidence" value="ECO:0007669"/>
    <property type="project" value="InterPro"/>
</dbReference>
<accession>A0A3S5IT95</accession>
<dbReference type="InterPro" id="IPR017441">
    <property type="entry name" value="Protein_kinase_ATP_BS"/>
</dbReference>
<dbReference type="OrthoDB" id="251925at2759"/>
<feature type="region of interest" description="Disordered" evidence="7">
    <location>
        <begin position="499"/>
        <end position="520"/>
    </location>
</feature>
<dbReference type="PROSITE" id="PS00107">
    <property type="entry name" value="PROTEIN_KINASE_ATP"/>
    <property type="match status" value="1"/>
</dbReference>
<dbReference type="InterPro" id="IPR029787">
    <property type="entry name" value="Nucleotide_cyclase"/>
</dbReference>
<keyword evidence="3 6" id="KW-0547">Nucleotide-binding</keyword>